<dbReference type="PANTHER" id="PTHR24305:SF226">
    <property type="entry name" value="CYTOCHROME P450 MONOOXYGENASE"/>
    <property type="match status" value="1"/>
</dbReference>
<sequence>MDNKLQYAAGFIITLLLVFLGSRLLLNPLRGYPGPLVGRITNGYAGWHAIKGDVHLIVLTSKGKGPVVQQAPNRLVFNTLTAIQDIYLNPRVAKAPIYAYARFRSTPSVFTALDRADHRRRRRVVGQAISERSMRDFEPIMMSQIDVFLAKLLRSSQQKDVVEMTSCCKYLAMDVVGLLAFGASWNTQTEEKLRILPRAFSALNPRVYLFMNWPKTHKIDPGVQWLVRERIEKFRKILAGFIADRMALPRDAKHDLFSFVASDERIDQAQNEGIRKSEIWGEAGGTTTGTAMCTVFYYLSRNPSAYAELASEVRTTFSSGRDIRHGPELAGCKYLRAVIDESLRISPPTPGVMWREKDPLSPEPLIVDGHVIPPGTFVGVGTYSLMHNPEYFPEPFAFRPERWLEGGNDETPEGKDARSAMRRAFIPFILGDRACAGKAVAYLEISLTVAKTMWYFDFQRAPGLTGELGSGRKGAGGGRDRPDEYQLYDYFMADHEGPNLIFSPRDKHCEGLV</sequence>
<evidence type="ECO:0000256" key="3">
    <source>
        <dbReference type="ARBA" id="ARBA00022617"/>
    </source>
</evidence>
<protein>
    <submittedName>
        <fullName evidence="9">Uncharacterized protein</fullName>
    </submittedName>
</protein>
<dbReference type="KEGG" id="pfy:PFICI_11982"/>
<proteinExistence type="inferred from homology"/>
<organism evidence="9 10">
    <name type="scientific">Pestalotiopsis fici (strain W106-1 / CGMCC3.15140)</name>
    <dbReference type="NCBI Taxonomy" id="1229662"/>
    <lineage>
        <taxon>Eukaryota</taxon>
        <taxon>Fungi</taxon>
        <taxon>Dikarya</taxon>
        <taxon>Ascomycota</taxon>
        <taxon>Pezizomycotina</taxon>
        <taxon>Sordariomycetes</taxon>
        <taxon>Xylariomycetidae</taxon>
        <taxon>Amphisphaeriales</taxon>
        <taxon>Sporocadaceae</taxon>
        <taxon>Pestalotiopsis</taxon>
    </lineage>
</organism>
<dbReference type="AlphaFoldDB" id="W3WRV5"/>
<evidence type="ECO:0000256" key="5">
    <source>
        <dbReference type="ARBA" id="ARBA00023004"/>
    </source>
</evidence>
<dbReference type="Proteomes" id="UP000030651">
    <property type="component" value="Unassembled WGS sequence"/>
</dbReference>
<keyword evidence="4 7" id="KW-0479">Metal-binding</keyword>
<keyword evidence="8" id="KW-1133">Transmembrane helix</keyword>
<dbReference type="SUPFAM" id="SSF48264">
    <property type="entry name" value="Cytochrome P450"/>
    <property type="match status" value="1"/>
</dbReference>
<evidence type="ECO:0000256" key="1">
    <source>
        <dbReference type="ARBA" id="ARBA00001971"/>
    </source>
</evidence>
<dbReference type="GO" id="GO:0016705">
    <property type="term" value="F:oxidoreductase activity, acting on paired donors, with incorporation or reduction of molecular oxygen"/>
    <property type="evidence" value="ECO:0007669"/>
    <property type="project" value="InterPro"/>
</dbReference>
<evidence type="ECO:0000256" key="2">
    <source>
        <dbReference type="ARBA" id="ARBA00010617"/>
    </source>
</evidence>
<dbReference type="InterPro" id="IPR036396">
    <property type="entry name" value="Cyt_P450_sf"/>
</dbReference>
<feature type="transmembrane region" description="Helical" evidence="8">
    <location>
        <begin position="6"/>
        <end position="26"/>
    </location>
</feature>
<dbReference type="GO" id="GO:0004497">
    <property type="term" value="F:monooxygenase activity"/>
    <property type="evidence" value="ECO:0007669"/>
    <property type="project" value="UniProtKB-KW"/>
</dbReference>
<dbReference type="Gene3D" id="1.10.630.10">
    <property type="entry name" value="Cytochrome P450"/>
    <property type="match status" value="1"/>
</dbReference>
<gene>
    <name evidence="9" type="ORF">PFICI_11982</name>
</gene>
<dbReference type="Pfam" id="PF00067">
    <property type="entry name" value="p450"/>
    <property type="match status" value="1"/>
</dbReference>
<reference evidence="10" key="1">
    <citation type="journal article" date="2015" name="BMC Genomics">
        <title>Genomic and transcriptomic analysis of the endophytic fungus Pestalotiopsis fici reveals its lifestyle and high potential for synthesis of natural products.</title>
        <authorList>
            <person name="Wang X."/>
            <person name="Zhang X."/>
            <person name="Liu L."/>
            <person name="Xiang M."/>
            <person name="Wang W."/>
            <person name="Sun X."/>
            <person name="Che Y."/>
            <person name="Guo L."/>
            <person name="Liu G."/>
            <person name="Guo L."/>
            <person name="Wang C."/>
            <person name="Yin W.B."/>
            <person name="Stadler M."/>
            <person name="Zhang X."/>
            <person name="Liu X."/>
        </authorList>
    </citation>
    <scope>NUCLEOTIDE SEQUENCE [LARGE SCALE GENOMIC DNA]</scope>
    <source>
        <strain evidence="10">W106-1 / CGMCC3.15140</strain>
    </source>
</reference>
<dbReference type="STRING" id="1229662.W3WRV5"/>
<dbReference type="PRINTS" id="PR00465">
    <property type="entry name" value="EP450IV"/>
</dbReference>
<evidence type="ECO:0000313" key="10">
    <source>
        <dbReference type="Proteomes" id="UP000030651"/>
    </source>
</evidence>
<evidence type="ECO:0000256" key="7">
    <source>
        <dbReference type="PIRSR" id="PIRSR602403-1"/>
    </source>
</evidence>
<dbReference type="PRINTS" id="PR00385">
    <property type="entry name" value="P450"/>
</dbReference>
<keyword evidence="5 7" id="KW-0408">Iron</keyword>
<dbReference type="HOGENOM" id="CLU_001570_14_11_1"/>
<keyword evidence="10" id="KW-1185">Reference proteome</keyword>
<feature type="binding site" description="axial binding residue" evidence="7">
    <location>
        <position position="435"/>
    </location>
    <ligand>
        <name>heme</name>
        <dbReference type="ChEBI" id="CHEBI:30413"/>
    </ligand>
    <ligandPart>
        <name>Fe</name>
        <dbReference type="ChEBI" id="CHEBI:18248"/>
    </ligandPart>
</feature>
<dbReference type="InterPro" id="IPR050121">
    <property type="entry name" value="Cytochrome_P450_monoxygenase"/>
</dbReference>
<dbReference type="InterPro" id="IPR002403">
    <property type="entry name" value="Cyt_P450_E_grp-IV"/>
</dbReference>
<evidence type="ECO:0000256" key="8">
    <source>
        <dbReference type="SAM" id="Phobius"/>
    </source>
</evidence>
<keyword evidence="8" id="KW-0812">Transmembrane</keyword>
<comment type="cofactor">
    <cofactor evidence="1 7">
        <name>heme</name>
        <dbReference type="ChEBI" id="CHEBI:30413"/>
    </cofactor>
</comment>
<dbReference type="InParanoid" id="W3WRV5"/>
<comment type="similarity">
    <text evidence="2">Belongs to the cytochrome P450 family.</text>
</comment>
<dbReference type="RefSeq" id="XP_007838754.1">
    <property type="nucleotide sequence ID" value="XM_007840563.1"/>
</dbReference>
<dbReference type="GeneID" id="19276995"/>
<keyword evidence="6" id="KW-0560">Oxidoreductase</keyword>
<dbReference type="OrthoDB" id="1470350at2759"/>
<evidence type="ECO:0000256" key="4">
    <source>
        <dbReference type="ARBA" id="ARBA00022723"/>
    </source>
</evidence>
<name>W3WRV5_PESFW</name>
<dbReference type="EMBL" id="KI912117">
    <property type="protein sequence ID" value="ETS76595.1"/>
    <property type="molecule type" value="Genomic_DNA"/>
</dbReference>
<dbReference type="InterPro" id="IPR001128">
    <property type="entry name" value="Cyt_P450"/>
</dbReference>
<dbReference type="GO" id="GO:0020037">
    <property type="term" value="F:heme binding"/>
    <property type="evidence" value="ECO:0007669"/>
    <property type="project" value="InterPro"/>
</dbReference>
<dbReference type="OMA" id="PRCAYLA"/>
<dbReference type="eggNOG" id="KOG0157">
    <property type="taxonomic scope" value="Eukaryota"/>
</dbReference>
<evidence type="ECO:0000313" key="9">
    <source>
        <dbReference type="EMBL" id="ETS76595.1"/>
    </source>
</evidence>
<keyword evidence="8" id="KW-0472">Membrane</keyword>
<evidence type="ECO:0000256" key="6">
    <source>
        <dbReference type="ARBA" id="ARBA00023033"/>
    </source>
</evidence>
<keyword evidence="6" id="KW-0503">Monooxygenase</keyword>
<dbReference type="GO" id="GO:0005506">
    <property type="term" value="F:iron ion binding"/>
    <property type="evidence" value="ECO:0007669"/>
    <property type="project" value="InterPro"/>
</dbReference>
<dbReference type="PANTHER" id="PTHR24305">
    <property type="entry name" value="CYTOCHROME P450"/>
    <property type="match status" value="1"/>
</dbReference>
<accession>W3WRV5</accession>
<keyword evidence="3 7" id="KW-0349">Heme</keyword>